<name>A0A2N2E9K7_9BACT</name>
<dbReference type="AlphaFoldDB" id="A0A2N2E9K7"/>
<proteinExistence type="predicted"/>
<dbReference type="Proteomes" id="UP000233517">
    <property type="component" value="Unassembled WGS sequence"/>
</dbReference>
<evidence type="ECO:0000313" key="1">
    <source>
        <dbReference type="EMBL" id="PKM91424.1"/>
    </source>
</evidence>
<dbReference type="EMBL" id="PHAI01000002">
    <property type="protein sequence ID" value="PKM91424.1"/>
    <property type="molecule type" value="Genomic_DNA"/>
</dbReference>
<comment type="caution">
    <text evidence="1">The sequence shown here is derived from an EMBL/GenBank/DDBJ whole genome shotgun (WGS) entry which is preliminary data.</text>
</comment>
<gene>
    <name evidence="1" type="ORF">CVU82_02405</name>
</gene>
<evidence type="ECO:0000313" key="2">
    <source>
        <dbReference type="Proteomes" id="UP000233517"/>
    </source>
</evidence>
<accession>A0A2N2E9K7</accession>
<protein>
    <submittedName>
        <fullName evidence="1">Uncharacterized protein</fullName>
    </submittedName>
</protein>
<organism evidence="1 2">
    <name type="scientific">Candidatus Falkowbacteria bacterium HGW-Falkowbacteria-1</name>
    <dbReference type="NCBI Taxonomy" id="2013768"/>
    <lineage>
        <taxon>Bacteria</taxon>
        <taxon>Candidatus Falkowiibacteriota</taxon>
    </lineage>
</organism>
<reference evidence="1 2" key="1">
    <citation type="journal article" date="2017" name="ISME J.">
        <title>Potential for microbial H2 and metal transformations associated with novel bacteria and archaea in deep terrestrial subsurface sediments.</title>
        <authorList>
            <person name="Hernsdorf A.W."/>
            <person name="Amano Y."/>
            <person name="Miyakawa K."/>
            <person name="Ise K."/>
            <person name="Suzuki Y."/>
            <person name="Anantharaman K."/>
            <person name="Probst A."/>
            <person name="Burstein D."/>
            <person name="Thomas B.C."/>
            <person name="Banfield J.F."/>
        </authorList>
    </citation>
    <scope>NUCLEOTIDE SEQUENCE [LARGE SCALE GENOMIC DNA]</scope>
    <source>
        <strain evidence="1">HGW-Falkowbacteria-1</strain>
    </source>
</reference>
<sequence length="88" mass="10095">MKLYQNKPLKANEMEHLTNEDIAGLSTLEFIRKARTLLAEKSDDLNPALVGEIRQILIKMLTATDERAIKLAKELVMEEINKMLSRKN</sequence>